<reference evidence="4" key="1">
    <citation type="submission" date="2014-08" db="EMBL/GenBank/DDBJ databases">
        <authorList>
            <person name="Sharma Rahul"/>
            <person name="Thines Marco"/>
        </authorList>
    </citation>
    <scope>NUCLEOTIDE SEQUENCE</scope>
</reference>
<name>A0A0F7SM91_PHARH</name>
<evidence type="ECO:0000259" key="3">
    <source>
        <dbReference type="PROSITE" id="PS50211"/>
    </source>
</evidence>
<evidence type="ECO:0000256" key="2">
    <source>
        <dbReference type="SAM" id="MobiDB-lite"/>
    </source>
</evidence>
<dbReference type="EMBL" id="LN483345">
    <property type="protein sequence ID" value="CDZ98589.1"/>
    <property type="molecule type" value="Genomic_DNA"/>
</dbReference>
<dbReference type="InterPro" id="IPR037516">
    <property type="entry name" value="Tripartite_DENN"/>
</dbReference>
<evidence type="ECO:0000256" key="1">
    <source>
        <dbReference type="ARBA" id="ARBA00007159"/>
    </source>
</evidence>
<feature type="region of interest" description="Disordered" evidence="2">
    <location>
        <begin position="467"/>
        <end position="495"/>
    </location>
</feature>
<evidence type="ECO:0000313" key="4">
    <source>
        <dbReference type="EMBL" id="CDZ98589.1"/>
    </source>
</evidence>
<organism evidence="4">
    <name type="scientific">Phaffia rhodozyma</name>
    <name type="common">Yeast</name>
    <name type="synonym">Xanthophyllomyces dendrorhous</name>
    <dbReference type="NCBI Taxonomy" id="264483"/>
    <lineage>
        <taxon>Eukaryota</taxon>
        <taxon>Fungi</taxon>
        <taxon>Dikarya</taxon>
        <taxon>Basidiomycota</taxon>
        <taxon>Agaricomycotina</taxon>
        <taxon>Tremellomycetes</taxon>
        <taxon>Cystofilobasidiales</taxon>
        <taxon>Mrakiaceae</taxon>
        <taxon>Phaffia</taxon>
    </lineage>
</organism>
<dbReference type="GO" id="GO:0005085">
    <property type="term" value="F:guanyl-nucleotide exchange factor activity"/>
    <property type="evidence" value="ECO:0007669"/>
    <property type="project" value="InterPro"/>
</dbReference>
<dbReference type="AlphaFoldDB" id="A0A0F7SM91"/>
<dbReference type="InterPro" id="IPR024224">
    <property type="entry name" value="DENND6"/>
</dbReference>
<sequence>MEEDIGLLSLSELPPPVPPKPHHQDISDSLAMNTKSSLPVHPLSPPRIRTQRALSRSNSIPPRFCRTNRGLSQDLGSVRTDPALDPVLVQTYRANLRRWIEALVIINFDLDIGPVMELSVPERRWGIGVAENIAFSSFPDTSLFTEGQLSWSFKLNDGLGCQASREAAFAPLPNGGGSSIVRDKGEEEKINKEKLDPNGGEGGGQQEGRLFGFVLFLQKRDGTIKRGFFQKSVVILSTLPYPSFFNQLVMHLAPHFFSRGPSVLEAACQEIASWPPPTPSASLSLPFLGSTFNVQLPSPNQSTQLSLGPVARVPSSDSLPSAPSLPVPISGRTMLPHARALRTSGVILASLPSIPPLILLGKILSSIWLIWECLILAEPILIIAPDPKSCSELVWWLRDWIRPLPPSGDLRPYFHIHDASFSLLVNAHSPPAGAVIGATNPYFRQACVNWSNVITLGDKISSYLSKPNTGPIRQASGPNPSSNSARPSPSPIPPKAALVESFQSKRKRQVSKDRILLKKLEAVVAAGDLQNPEANDQIRFHFADLTEKFLQPLNRYFASLIPTDLTPDSSNQLPPLKPFSSASFLSSLRAHGSALSFRKSGLGSTTGSAQSFYDTFLKSKHFGVWLARRCEEARVECEKRARAAGWVSV</sequence>
<proteinExistence type="inferred from homology"/>
<dbReference type="PANTHER" id="PTHR13677:SF0">
    <property type="entry name" value="LD41638P"/>
    <property type="match status" value="1"/>
</dbReference>
<accession>A0A0F7SM91</accession>
<comment type="similarity">
    <text evidence="1">Belongs to the DENND6 family.</text>
</comment>
<feature type="domain" description="UDENN" evidence="3">
    <location>
        <begin position="131"/>
        <end position="636"/>
    </location>
</feature>
<dbReference type="GO" id="GO:0055037">
    <property type="term" value="C:recycling endosome"/>
    <property type="evidence" value="ECO:0007669"/>
    <property type="project" value="TreeGrafter"/>
</dbReference>
<protein>
    <submittedName>
        <fullName evidence="4">Uncharacterized conserved protein</fullName>
    </submittedName>
</protein>
<feature type="region of interest" description="Disordered" evidence="2">
    <location>
        <begin position="172"/>
        <end position="204"/>
    </location>
</feature>
<dbReference type="PROSITE" id="PS50211">
    <property type="entry name" value="DENN"/>
    <property type="match status" value="1"/>
</dbReference>
<feature type="compositionally biased region" description="Basic and acidic residues" evidence="2">
    <location>
        <begin position="181"/>
        <end position="196"/>
    </location>
</feature>
<dbReference type="PANTHER" id="PTHR13677">
    <property type="entry name" value="LD41638P"/>
    <property type="match status" value="1"/>
</dbReference>
<feature type="compositionally biased region" description="Low complexity" evidence="2">
    <location>
        <begin position="475"/>
        <end position="487"/>
    </location>
</feature>
<feature type="region of interest" description="Disordered" evidence="2">
    <location>
        <begin position="1"/>
        <end position="27"/>
    </location>
</feature>